<evidence type="ECO:0000313" key="8">
    <source>
        <dbReference type="EMBL" id="KFD65553.1"/>
    </source>
</evidence>
<dbReference type="InterPro" id="IPR045152">
    <property type="entry name" value="EDC4-like"/>
</dbReference>
<dbReference type="Proteomes" id="UP000030758">
    <property type="component" value="Unassembled WGS sequence"/>
</dbReference>
<accession>A0A085N7V7</accession>
<organism evidence="8">
    <name type="scientific">Trichuris suis</name>
    <name type="common">pig whipworm</name>
    <dbReference type="NCBI Taxonomy" id="68888"/>
    <lineage>
        <taxon>Eukaryota</taxon>
        <taxon>Metazoa</taxon>
        <taxon>Ecdysozoa</taxon>
        <taxon>Nematoda</taxon>
        <taxon>Enoplea</taxon>
        <taxon>Dorylaimia</taxon>
        <taxon>Trichinellida</taxon>
        <taxon>Trichuridae</taxon>
        <taxon>Trichuris</taxon>
    </lineage>
</organism>
<keyword evidence="4" id="KW-0677">Repeat</keyword>
<evidence type="ECO:0000259" key="6">
    <source>
        <dbReference type="Pfam" id="PF16529"/>
    </source>
</evidence>
<feature type="domain" description="Enhancer of mRNA-decapping protein 4 C-terminal" evidence="7">
    <location>
        <begin position="1002"/>
        <end position="1122"/>
    </location>
</feature>
<dbReference type="InterPro" id="IPR032401">
    <property type="entry name" value="EDC4_WD40"/>
</dbReference>
<comment type="subcellular location">
    <subcellularLocation>
        <location evidence="1">Cytoplasm</location>
    </subcellularLocation>
</comment>
<protein>
    <submittedName>
        <fullName evidence="8">Uncharacterized protein</fullName>
    </submittedName>
</protein>
<evidence type="ECO:0000256" key="2">
    <source>
        <dbReference type="ARBA" id="ARBA00022490"/>
    </source>
</evidence>
<keyword evidence="2" id="KW-0963">Cytoplasm</keyword>
<feature type="compositionally biased region" description="Polar residues" evidence="5">
    <location>
        <begin position="511"/>
        <end position="521"/>
    </location>
</feature>
<dbReference type="Pfam" id="PF21289">
    <property type="entry name" value="EDC4_C"/>
    <property type="match status" value="1"/>
</dbReference>
<keyword evidence="3" id="KW-0853">WD repeat</keyword>
<feature type="region of interest" description="Disordered" evidence="5">
    <location>
        <begin position="508"/>
        <end position="571"/>
    </location>
</feature>
<gene>
    <name evidence="8" type="ORF">M514_05945</name>
</gene>
<proteinExistence type="predicted"/>
<dbReference type="PANTHER" id="PTHR15598">
    <property type="entry name" value="ENHANCER OF MRNA-DECAPPING PROTEIN 4"/>
    <property type="match status" value="1"/>
</dbReference>
<dbReference type="AlphaFoldDB" id="A0A085N7V7"/>
<dbReference type="Pfam" id="PF16529">
    <property type="entry name" value="Ge1_WD40"/>
    <property type="match status" value="1"/>
</dbReference>
<reference evidence="8" key="1">
    <citation type="journal article" date="2014" name="Nat. Genet.">
        <title>Genome and transcriptome of the porcine whipworm Trichuris suis.</title>
        <authorList>
            <person name="Jex A.R."/>
            <person name="Nejsum P."/>
            <person name="Schwarz E.M."/>
            <person name="Hu L."/>
            <person name="Young N.D."/>
            <person name="Hall R.S."/>
            <person name="Korhonen P.K."/>
            <person name="Liao S."/>
            <person name="Thamsborg S."/>
            <person name="Xia J."/>
            <person name="Xu P."/>
            <person name="Wang S."/>
            <person name="Scheerlinck J.P."/>
            <person name="Hofmann A."/>
            <person name="Sternberg P.W."/>
            <person name="Wang J."/>
            <person name="Gasser R.B."/>
        </authorList>
    </citation>
    <scope>NUCLEOTIDE SEQUENCE [LARGE SCALE GENOMIC DNA]</scope>
    <source>
        <strain evidence="8">DCEP-RM93F</strain>
    </source>
</reference>
<dbReference type="InterPro" id="IPR049404">
    <property type="entry name" value="EDC4_C"/>
</dbReference>
<dbReference type="GO" id="GO:0031087">
    <property type="term" value="P:deadenylation-independent decapping of nuclear-transcribed mRNA"/>
    <property type="evidence" value="ECO:0007669"/>
    <property type="project" value="InterPro"/>
</dbReference>
<dbReference type="PANTHER" id="PTHR15598:SF5">
    <property type="entry name" value="ENHANCER OF MRNA-DECAPPING PROTEIN 4"/>
    <property type="match status" value="1"/>
</dbReference>
<evidence type="ECO:0000256" key="4">
    <source>
        <dbReference type="ARBA" id="ARBA00022737"/>
    </source>
</evidence>
<evidence type="ECO:0000256" key="1">
    <source>
        <dbReference type="ARBA" id="ARBA00004496"/>
    </source>
</evidence>
<dbReference type="EMBL" id="KL367536">
    <property type="protein sequence ID" value="KFD65553.1"/>
    <property type="molecule type" value="Genomic_DNA"/>
</dbReference>
<dbReference type="GO" id="GO:0000932">
    <property type="term" value="C:P-body"/>
    <property type="evidence" value="ECO:0007669"/>
    <property type="project" value="TreeGrafter"/>
</dbReference>
<feature type="domain" description="Enhancer of mRNA-decapping protein 4 WD40 repeat region" evidence="6">
    <location>
        <begin position="101"/>
        <end position="435"/>
    </location>
</feature>
<evidence type="ECO:0000256" key="3">
    <source>
        <dbReference type="ARBA" id="ARBA00022574"/>
    </source>
</evidence>
<feature type="compositionally biased region" description="Basic and acidic residues" evidence="5">
    <location>
        <begin position="551"/>
        <end position="562"/>
    </location>
</feature>
<evidence type="ECO:0000259" key="7">
    <source>
        <dbReference type="Pfam" id="PF21289"/>
    </source>
</evidence>
<sequence length="1136" mass="126615">MQVRRWPARQPSCSALISELTIVFYPYLCLSERVRLMVAYLLVVVCCDPGLSATQLNMSKVPVKFYDMELEFDPDGTSKAITRSCTRVILKDVQVPVKDCSKVVSELLNTYAWERKCQIGQLVSIHRNGLLCAYTFRTKLSSFIRVINVKEKTRSNPTPIKNQVVHIAWAFSLFPPTVGVIDIYAEMFFFHVGCNEKFSPILTPWLTVNRELSVMCGYPLFSWCPYAKREQLGTDVSEMELSEAQLPDSAAGNYASMIVATVGQQAQVMILSQIVKEKGSTVAYSKERCAACVITEESVVTYACLSPDGTALSLSTEAGLVKLYILESFADVRRAHQWYPHGQKPVTTIVFLDSLCSVIPSYTTDVQFWKTAITSAEGNRELYLWECDSWQRTSAVEIPATPETADNLSLFISNDAHFAIVSDVRLQLLYIFEIIVKAAKPRFCHFAYVCLFQPIISLDIKELRVAETNNANVLEEPNKEAITGFLIAINPKSLLSLTLNIEKALPEEESITNGSEESNASIEGGEDRKNGANPIIPADEKGEETVVDQQVPDKPENREKEALVPPSPDLDASLAVEDANQVPMELKRLFMESMNENFPDVDTEILSIWCVTILGGGDRCVLFIKFALMLSSQPACYSTQTLEATHDVTESFTASCDFDLFSCRCPLSAERDLAAIPLAPETEDTSCDQESKELASLKALIVEQGKTLSAVMQRLQRIEEKEMQVTKCLDDLKEILKAANEKQSNVLNGRDQLAEKAIASALMNAMSMPENGFARIVRREVQGNLLQAMSKMLMNNRQQIDRNLQKTFQCFKGEMQEGFGAVYEKRLADNISSKISGPLIENMNACFRNTFMSILIPAFDKSVQKLFDNVNAVFQEGTQEYFEQLTVAQDSASDENSHRMLDMFTDRVAGMGQEIRGFLNKQLFCLVNSLKENLKSRDSTELESIRASVSSALAKVVKEQIAICMEENKAVLLDAIRHAAVGSATYESPARRDPRLLREMVAKMVENEMYVEAFAQAINSGDPLLVTYVCSLVEVRKVFDSNHTLLSVSQSLQLVHLLASSLSEEEIQLKLKYILAALAALDESATDVNLDLAILEANYVMDMLKQYSDQNPNSSFAGEIRVINLVAKAIANKKSP</sequence>
<name>A0A085N7V7_9BILA</name>
<evidence type="ECO:0000256" key="5">
    <source>
        <dbReference type="SAM" id="MobiDB-lite"/>
    </source>
</evidence>